<dbReference type="AlphaFoldDB" id="A0AAD4D9Q9"/>
<evidence type="ECO:0000256" key="1">
    <source>
        <dbReference type="SAM" id="MobiDB-lite"/>
    </source>
</evidence>
<accession>A0AAD4D9Q9</accession>
<feature type="compositionally biased region" description="Basic and acidic residues" evidence="1">
    <location>
        <begin position="13"/>
        <end position="42"/>
    </location>
</feature>
<dbReference type="EMBL" id="JAAAIL010000889">
    <property type="protein sequence ID" value="KAG0272629.1"/>
    <property type="molecule type" value="Genomic_DNA"/>
</dbReference>
<feature type="region of interest" description="Disordered" evidence="1">
    <location>
        <begin position="1"/>
        <end position="134"/>
    </location>
</feature>
<protein>
    <submittedName>
        <fullName evidence="2">Uncharacterized protein</fullName>
    </submittedName>
</protein>
<sequence>MDDSRRWWRQRRQQRDNARGSYRDYTPEGDQDHMSEVYHDYTSEDQFQQDIMLDDSRRQEQRRRRDDARARYQDYTSKSHQSYISESNQCDMSDSNRSHKLDCNHIRTSDSNQSYALGSGQGDTSESDQGENYQDHTAQGYQDYTSERYEQEESYQNHSSEDLEQGETMNHQGYEMMVDDDNCGYNLENANEQAYPRTTHQCKMEYFESEGNDLLLLQRTNEPFVEDGDKFEKAKEEEEEDTLTVNTEDEMGVLDQQQRQHVCQIALVTTCFKDKSLDILFNRVARLHSQLPPRIVQEMVPYLLSDNIHNSLVSYGCFAQPQKTVSLLWKKWFTSELNRTSIWMLEVYFRDWKECAGLTGKQVEVYEIERRVVRSVLEKMCGAAMKEEELLQGRAGVETRWRPRGEGGGSGYGSGWRHVSIDVFRERVEDAKRAVEADVLREGSMRRYYDTLK</sequence>
<evidence type="ECO:0000313" key="2">
    <source>
        <dbReference type="EMBL" id="KAG0272629.1"/>
    </source>
</evidence>
<comment type="caution">
    <text evidence="2">The sequence shown here is derived from an EMBL/GenBank/DDBJ whole genome shotgun (WGS) entry which is preliminary data.</text>
</comment>
<keyword evidence="3" id="KW-1185">Reference proteome</keyword>
<evidence type="ECO:0000313" key="3">
    <source>
        <dbReference type="Proteomes" id="UP001194580"/>
    </source>
</evidence>
<name>A0AAD4D9Q9_9FUNG</name>
<dbReference type="Proteomes" id="UP001194580">
    <property type="component" value="Unassembled WGS sequence"/>
</dbReference>
<gene>
    <name evidence="2" type="ORF">BGZ95_011580</name>
</gene>
<feature type="compositionally biased region" description="Basic and acidic residues" evidence="1">
    <location>
        <begin position="54"/>
        <end position="72"/>
    </location>
</feature>
<proteinExistence type="predicted"/>
<feature type="compositionally biased region" description="Basic and acidic residues" evidence="1">
    <location>
        <begin position="94"/>
        <end position="108"/>
    </location>
</feature>
<reference evidence="2" key="1">
    <citation type="journal article" date="2020" name="Fungal Divers.">
        <title>Resolving the Mortierellaceae phylogeny through synthesis of multi-gene phylogenetics and phylogenomics.</title>
        <authorList>
            <person name="Vandepol N."/>
            <person name="Liber J."/>
            <person name="Desiro A."/>
            <person name="Na H."/>
            <person name="Kennedy M."/>
            <person name="Barry K."/>
            <person name="Grigoriev I.V."/>
            <person name="Miller A.N."/>
            <person name="O'Donnell K."/>
            <person name="Stajich J.E."/>
            <person name="Bonito G."/>
        </authorList>
    </citation>
    <scope>NUCLEOTIDE SEQUENCE</scope>
    <source>
        <strain evidence="2">NRRL 28262</strain>
    </source>
</reference>
<feature type="compositionally biased region" description="Polar residues" evidence="1">
    <location>
        <begin position="76"/>
        <end position="93"/>
    </location>
</feature>
<organism evidence="2 3">
    <name type="scientific">Linnemannia exigua</name>
    <dbReference type="NCBI Taxonomy" id="604196"/>
    <lineage>
        <taxon>Eukaryota</taxon>
        <taxon>Fungi</taxon>
        <taxon>Fungi incertae sedis</taxon>
        <taxon>Mucoromycota</taxon>
        <taxon>Mortierellomycotina</taxon>
        <taxon>Mortierellomycetes</taxon>
        <taxon>Mortierellales</taxon>
        <taxon>Mortierellaceae</taxon>
        <taxon>Linnemannia</taxon>
    </lineage>
</organism>